<dbReference type="AlphaFoldDB" id="A0A813FZ76"/>
<evidence type="ECO:0000313" key="2">
    <source>
        <dbReference type="EMBL" id="CAE8615890.1"/>
    </source>
</evidence>
<gene>
    <name evidence="2" type="ORF">PGLA1383_LOCUS33598</name>
</gene>
<keyword evidence="3" id="KW-1185">Reference proteome</keyword>
<evidence type="ECO:0000313" key="3">
    <source>
        <dbReference type="Proteomes" id="UP000654075"/>
    </source>
</evidence>
<dbReference type="EMBL" id="CAJNNV010025738">
    <property type="protein sequence ID" value="CAE8615890.1"/>
    <property type="molecule type" value="Genomic_DNA"/>
</dbReference>
<feature type="non-terminal residue" evidence="2">
    <location>
        <position position="164"/>
    </location>
</feature>
<comment type="caution">
    <text evidence="2">The sequence shown here is derived from an EMBL/GenBank/DDBJ whole genome shotgun (WGS) entry which is preliminary data.</text>
</comment>
<dbReference type="Proteomes" id="UP000654075">
    <property type="component" value="Unassembled WGS sequence"/>
</dbReference>
<keyword evidence="1" id="KW-0732">Signal</keyword>
<accession>A0A813FZ76</accession>
<feature type="signal peptide" evidence="1">
    <location>
        <begin position="1"/>
        <end position="18"/>
    </location>
</feature>
<proteinExistence type="predicted"/>
<sequence>MASRTAALVALLAVRGWAEFGGDDEGLLAAGDECADDAGDCALSALQLRGGLQRRSLLGCHDTLPGEGCYLKIQWVLDVGLAKVPEKYPNLTAKSSMQDLQQAIHKTGGCPRPCTPSAVPWCQSATAPVLWAPSSEGGSLHVKVLSYNLFWWHLFGVQKGNKGS</sequence>
<organism evidence="2 3">
    <name type="scientific">Polarella glacialis</name>
    <name type="common">Dinoflagellate</name>
    <dbReference type="NCBI Taxonomy" id="89957"/>
    <lineage>
        <taxon>Eukaryota</taxon>
        <taxon>Sar</taxon>
        <taxon>Alveolata</taxon>
        <taxon>Dinophyceae</taxon>
        <taxon>Suessiales</taxon>
        <taxon>Suessiaceae</taxon>
        <taxon>Polarella</taxon>
    </lineage>
</organism>
<name>A0A813FZ76_POLGL</name>
<protein>
    <submittedName>
        <fullName evidence="2">Uncharacterized protein</fullName>
    </submittedName>
</protein>
<feature type="chain" id="PRO_5032568143" evidence="1">
    <location>
        <begin position="19"/>
        <end position="164"/>
    </location>
</feature>
<reference evidence="2" key="1">
    <citation type="submission" date="2021-02" db="EMBL/GenBank/DDBJ databases">
        <authorList>
            <person name="Dougan E. K."/>
            <person name="Rhodes N."/>
            <person name="Thang M."/>
            <person name="Chan C."/>
        </authorList>
    </citation>
    <scope>NUCLEOTIDE SEQUENCE</scope>
</reference>
<evidence type="ECO:0000256" key="1">
    <source>
        <dbReference type="SAM" id="SignalP"/>
    </source>
</evidence>